<keyword evidence="1" id="KW-0732">Signal</keyword>
<comment type="subcellular location">
    <subcellularLocation>
        <location evidence="2">Cell outer membrane</location>
        <topology evidence="2">Multi-pass membrane protein</topology>
    </subcellularLocation>
</comment>
<dbReference type="Gene3D" id="2.170.130.10">
    <property type="entry name" value="TonB-dependent receptor, plug domain"/>
    <property type="match status" value="1"/>
</dbReference>
<evidence type="ECO:0000256" key="1">
    <source>
        <dbReference type="ARBA" id="ARBA00022729"/>
    </source>
</evidence>
<evidence type="ECO:0000313" key="4">
    <source>
        <dbReference type="EMBL" id="AKA36021.1"/>
    </source>
</evidence>
<dbReference type="KEGG" id="mlt:VC82_2444"/>
<dbReference type="RefSeq" id="WP_045802604.1">
    <property type="nucleotide sequence ID" value="NZ_CP011071.1"/>
</dbReference>
<dbReference type="InterPro" id="IPR039426">
    <property type="entry name" value="TonB-dep_rcpt-like"/>
</dbReference>
<dbReference type="PROSITE" id="PS52016">
    <property type="entry name" value="TONB_DEPENDENT_REC_3"/>
    <property type="match status" value="1"/>
</dbReference>
<dbReference type="STRING" id="516051.VC82_2444"/>
<sequence length="782" mass="87551">MKKVHLYTPIFLLIFLFNGLLYAQNSGPAFAEQNLVPNHKLAFDLQQNALDSLLMWQEQVVLHTDKTIAQPKDHLFFKAYILTGPQQVRVSPNNVLKVELLDAEGNLVRSQYHKIDDGTSEGSFEIPKKVKPGDYYFRAYTRWMLNYGPEHFTTKKIRIGEIEKTETFDNASKRVNFFPEGGQLVAGLTNRLAMASGNNTPVNGQIIDEQGNVVSSVKDYGIGIGSSIFVPRQGKRYFLRFFDGSKLPLPTVEDIGCSIQVNNLNEEYAQTRIEVSKELLNEDLYLKGQSRGVTYFTKKIDFDEKGVAEVDIPKEDTPSGLLHLTLVDSFDQVWAERPLYIERNELQIKVEPVEGATTEKGLKIKVTDNKGNPVKTELSLSLKAAPNGEMDDLKIFDSNIRNQRFINDLMVLAGQFSEVPLHAGKKELPDEIRYTFQNGLEFYGQAYDLNNSLLPNTKIQILISTEKEVLAKEVTTNSEGLFNLAGLQLDGEANMVFRTKGEDTKTKLVKVIPYEYEVPPMVTSTIEQQASLKKSKSRQFIPKKTAVSFKSDTGEDKIIALDEVTLVAKKELRKTSPSMYNIEPRHVVHQDPKRPKTIPELFLGVPGIQVVGLGGINPRLSLPRSSGVGPILWVLDGLPLVQSTNLVEIMNLVPQLDVERIEILYGPQAAIYGTRAAGGAILIYTRTGAETAEYIARKEALLNYEGFHKSIAFSEYSDTVSKKRKDNDLPKTLYWNPSLETDENGEVLVQFSLPDGYTSAAVELKTITQDGKQGYTKKALLP</sequence>
<comment type="similarity">
    <text evidence="2">Belongs to the TonB-dependent receptor family.</text>
</comment>
<proteinExistence type="inferred from homology"/>
<dbReference type="PANTHER" id="PTHR30069:SF29">
    <property type="entry name" value="HEMOGLOBIN AND HEMOGLOBIN-HAPTOGLOBIN-BINDING PROTEIN 1-RELATED"/>
    <property type="match status" value="1"/>
</dbReference>
<dbReference type="PANTHER" id="PTHR30069">
    <property type="entry name" value="TONB-DEPENDENT OUTER MEMBRANE RECEPTOR"/>
    <property type="match status" value="1"/>
</dbReference>
<keyword evidence="2" id="KW-0998">Cell outer membrane</keyword>
<gene>
    <name evidence="4" type="ORF">VC82_2444</name>
</gene>
<protein>
    <recommendedName>
        <fullName evidence="3">TonB-dependent receptor plug domain-containing protein</fullName>
    </recommendedName>
</protein>
<dbReference type="InterPro" id="IPR037066">
    <property type="entry name" value="Plug_dom_sf"/>
</dbReference>
<evidence type="ECO:0000313" key="5">
    <source>
        <dbReference type="Proteomes" id="UP000032726"/>
    </source>
</evidence>
<dbReference type="GO" id="GO:0044718">
    <property type="term" value="P:siderophore transmembrane transport"/>
    <property type="evidence" value="ECO:0007669"/>
    <property type="project" value="TreeGrafter"/>
</dbReference>
<organism evidence="4 5">
    <name type="scientific">Flagellimonas lutaonensis</name>
    <dbReference type="NCBI Taxonomy" id="516051"/>
    <lineage>
        <taxon>Bacteria</taxon>
        <taxon>Pseudomonadati</taxon>
        <taxon>Bacteroidota</taxon>
        <taxon>Flavobacteriia</taxon>
        <taxon>Flavobacteriales</taxon>
        <taxon>Flavobacteriaceae</taxon>
        <taxon>Flagellimonas</taxon>
    </lineage>
</organism>
<dbReference type="HOGENOM" id="CLU_013214_1_0_10"/>
<keyword evidence="2" id="KW-0813">Transport</keyword>
<keyword evidence="2" id="KW-0812">Transmembrane</keyword>
<keyword evidence="5" id="KW-1185">Reference proteome</keyword>
<dbReference type="Pfam" id="PF07715">
    <property type="entry name" value="Plug"/>
    <property type="match status" value="1"/>
</dbReference>
<evidence type="ECO:0000259" key="3">
    <source>
        <dbReference type="Pfam" id="PF07715"/>
    </source>
</evidence>
<dbReference type="GO" id="GO:0009279">
    <property type="term" value="C:cell outer membrane"/>
    <property type="evidence" value="ECO:0007669"/>
    <property type="project" value="UniProtKB-SubCell"/>
</dbReference>
<dbReference type="EMBL" id="CP011071">
    <property type="protein sequence ID" value="AKA36021.1"/>
    <property type="molecule type" value="Genomic_DNA"/>
</dbReference>
<dbReference type="Proteomes" id="UP000032726">
    <property type="component" value="Chromosome"/>
</dbReference>
<dbReference type="PATRIC" id="fig|516051.4.peg.2507"/>
<keyword evidence="2" id="KW-0472">Membrane</keyword>
<dbReference type="AlphaFoldDB" id="A0A0D5YVV5"/>
<dbReference type="Gene3D" id="2.60.40.1930">
    <property type="match status" value="1"/>
</dbReference>
<reference evidence="4 5" key="1">
    <citation type="submission" date="2015-03" db="EMBL/GenBank/DDBJ databases">
        <title>Complete genome sequence of Muricauda lutaonensis CC-HSB-11T, isolated from a coastal hot spring.</title>
        <authorList>
            <person name="Kim K.M."/>
        </authorList>
    </citation>
    <scope>NUCLEOTIDE SEQUENCE [LARGE SCALE GENOMIC DNA]</scope>
    <source>
        <strain evidence="4 5">CC-HSB-11</strain>
    </source>
</reference>
<accession>A0A0D5YVV5</accession>
<name>A0A0D5YVV5_9FLAO</name>
<dbReference type="SUPFAM" id="SSF56935">
    <property type="entry name" value="Porins"/>
    <property type="match status" value="1"/>
</dbReference>
<feature type="domain" description="TonB-dependent receptor plug" evidence="3">
    <location>
        <begin position="595"/>
        <end position="680"/>
    </location>
</feature>
<keyword evidence="2" id="KW-1134">Transmembrane beta strand</keyword>
<dbReference type="GO" id="GO:0015344">
    <property type="term" value="F:siderophore uptake transmembrane transporter activity"/>
    <property type="evidence" value="ECO:0007669"/>
    <property type="project" value="TreeGrafter"/>
</dbReference>
<dbReference type="OrthoDB" id="679547at2"/>
<evidence type="ECO:0000256" key="2">
    <source>
        <dbReference type="PROSITE-ProRule" id="PRU01360"/>
    </source>
</evidence>
<dbReference type="InterPro" id="IPR012910">
    <property type="entry name" value="Plug_dom"/>
</dbReference>